<dbReference type="GeneID" id="72072792"/>
<accession>A0A9Q8QMK2</accession>
<evidence type="ECO:0000256" key="1">
    <source>
        <dbReference type="SAM" id="MobiDB-lite"/>
    </source>
</evidence>
<sequence>MRGFGETKRLDLRLISALGGTNIIPSNSTLPCGTCLCGSTRTTTSSRACPLAPFDSSHHLGQDNTKMVTSIGQEGATRSQCCGDGQGRGSSAASQPSSHGSGRVGGHRVRDGGGDSLKMAAGR</sequence>
<evidence type="ECO:0000313" key="3">
    <source>
        <dbReference type="Proteomes" id="UP000829364"/>
    </source>
</evidence>
<gene>
    <name evidence="2" type="ORF">JDV02_010875</name>
</gene>
<name>A0A9Q8QMK2_9HYPO</name>
<feature type="compositionally biased region" description="Polar residues" evidence="1">
    <location>
        <begin position="71"/>
        <end position="80"/>
    </location>
</feature>
<dbReference type="EMBL" id="CP086361">
    <property type="protein sequence ID" value="UNI22480.1"/>
    <property type="molecule type" value="Genomic_DNA"/>
</dbReference>
<dbReference type="RefSeq" id="XP_047845961.1">
    <property type="nucleotide sequence ID" value="XM_047992617.1"/>
</dbReference>
<feature type="region of interest" description="Disordered" evidence="1">
    <location>
        <begin position="71"/>
        <end position="123"/>
    </location>
</feature>
<feature type="compositionally biased region" description="Low complexity" evidence="1">
    <location>
        <begin position="89"/>
        <end position="101"/>
    </location>
</feature>
<protein>
    <submittedName>
        <fullName evidence="2">Uncharacterized protein</fullName>
    </submittedName>
</protein>
<dbReference type="KEGG" id="ptkz:JDV02_010875"/>
<proteinExistence type="predicted"/>
<dbReference type="AlphaFoldDB" id="A0A9Q8QMK2"/>
<evidence type="ECO:0000313" key="2">
    <source>
        <dbReference type="EMBL" id="UNI22480.1"/>
    </source>
</evidence>
<dbReference type="Proteomes" id="UP000829364">
    <property type="component" value="Chromosome 8"/>
</dbReference>
<organism evidence="2 3">
    <name type="scientific">Purpureocillium takamizusanense</name>
    <dbReference type="NCBI Taxonomy" id="2060973"/>
    <lineage>
        <taxon>Eukaryota</taxon>
        <taxon>Fungi</taxon>
        <taxon>Dikarya</taxon>
        <taxon>Ascomycota</taxon>
        <taxon>Pezizomycotina</taxon>
        <taxon>Sordariomycetes</taxon>
        <taxon>Hypocreomycetidae</taxon>
        <taxon>Hypocreales</taxon>
        <taxon>Ophiocordycipitaceae</taxon>
        <taxon>Purpureocillium</taxon>
    </lineage>
</organism>
<reference evidence="2" key="1">
    <citation type="submission" date="2021-11" db="EMBL/GenBank/DDBJ databases">
        <title>Purpureocillium_takamizusanense_genome.</title>
        <authorList>
            <person name="Nguyen N.-H."/>
        </authorList>
    </citation>
    <scope>NUCLEOTIDE SEQUENCE</scope>
    <source>
        <strain evidence="2">PT3</strain>
    </source>
</reference>
<keyword evidence="3" id="KW-1185">Reference proteome</keyword>